<comment type="caution">
    <text evidence="3">The sequence shown here is derived from an EMBL/GenBank/DDBJ whole genome shotgun (WGS) entry which is preliminary data.</text>
</comment>
<dbReference type="PANTHER" id="PTHR35176:SF6">
    <property type="entry name" value="HEME OXYGENASE HI_0854-RELATED"/>
    <property type="match status" value="1"/>
</dbReference>
<dbReference type="InterPro" id="IPR012349">
    <property type="entry name" value="Split_barrel_FMN-bd"/>
</dbReference>
<dbReference type="EMBL" id="JBGOSP010000002">
    <property type="protein sequence ID" value="MFA3835757.1"/>
    <property type="molecule type" value="Genomic_DNA"/>
</dbReference>
<dbReference type="NCBIfam" id="TIGR03618">
    <property type="entry name" value="Rv1155_F420"/>
    <property type="match status" value="1"/>
</dbReference>
<dbReference type="PANTHER" id="PTHR35176">
    <property type="entry name" value="HEME OXYGENASE HI_0854-RELATED"/>
    <property type="match status" value="1"/>
</dbReference>
<reference evidence="3 4" key="1">
    <citation type="submission" date="2024-08" db="EMBL/GenBank/DDBJ databases">
        <title>Genome sequence of Streptomyces aureus CACIA-1.46HGO.</title>
        <authorList>
            <person name="Evangelista-Martinez Z."/>
        </authorList>
    </citation>
    <scope>NUCLEOTIDE SEQUENCE [LARGE SCALE GENOMIC DNA]</scope>
    <source>
        <strain evidence="3 4">CACIA-1.46HGO</strain>
    </source>
</reference>
<proteinExistence type="predicted"/>
<sequence>MTLPSELTEVLGGPAICFLTTLMPDGSPQITQTWVDTDGDHVVINTVTTHQKVKNIHRDPRVAVAIADPAEPSRYWAIRGRVISSTTEGAETHIDKVAHKYLGGPYPWFGGRDQERVMLTISTDKVHSPHG</sequence>
<evidence type="ECO:0000313" key="4">
    <source>
        <dbReference type="Proteomes" id="UP001571476"/>
    </source>
</evidence>
<dbReference type="RefSeq" id="WP_326716250.1">
    <property type="nucleotide sequence ID" value="NZ_JBGOSP010000002.1"/>
</dbReference>
<feature type="domain" description="Pyridoxamine 5'-phosphate oxidase N-terminal" evidence="2">
    <location>
        <begin position="4"/>
        <end position="123"/>
    </location>
</feature>
<dbReference type="InterPro" id="IPR052019">
    <property type="entry name" value="F420H2_bilvrd_red/Heme_oxyg"/>
</dbReference>
<name>A0ABV4SCT5_9ACTN</name>
<dbReference type="Proteomes" id="UP001571476">
    <property type="component" value="Unassembled WGS sequence"/>
</dbReference>
<evidence type="ECO:0000313" key="3">
    <source>
        <dbReference type="EMBL" id="MFA3835757.1"/>
    </source>
</evidence>
<keyword evidence="1" id="KW-0560">Oxidoreductase</keyword>
<evidence type="ECO:0000259" key="2">
    <source>
        <dbReference type="Pfam" id="PF01243"/>
    </source>
</evidence>
<gene>
    <name evidence="3" type="ORF">ACEG43_06145</name>
</gene>
<dbReference type="InterPro" id="IPR019920">
    <property type="entry name" value="F420-binding_dom_put"/>
</dbReference>
<accession>A0ABV4SCT5</accession>
<dbReference type="InterPro" id="IPR011576">
    <property type="entry name" value="Pyridox_Oxase_N"/>
</dbReference>
<evidence type="ECO:0000256" key="1">
    <source>
        <dbReference type="ARBA" id="ARBA00023002"/>
    </source>
</evidence>
<organism evidence="3 4">
    <name type="scientific">Streptomyces aureus</name>
    <dbReference type="NCBI Taxonomy" id="193461"/>
    <lineage>
        <taxon>Bacteria</taxon>
        <taxon>Bacillati</taxon>
        <taxon>Actinomycetota</taxon>
        <taxon>Actinomycetes</taxon>
        <taxon>Kitasatosporales</taxon>
        <taxon>Streptomycetaceae</taxon>
        <taxon>Streptomyces</taxon>
    </lineage>
</organism>
<protein>
    <submittedName>
        <fullName evidence="3">PPOX class F420-dependent oxidoreductase</fullName>
    </submittedName>
</protein>
<keyword evidence="4" id="KW-1185">Reference proteome</keyword>
<dbReference type="Pfam" id="PF01243">
    <property type="entry name" value="PNPOx_N"/>
    <property type="match status" value="1"/>
</dbReference>
<dbReference type="Gene3D" id="2.30.110.10">
    <property type="entry name" value="Electron Transport, Fmn-binding Protein, Chain A"/>
    <property type="match status" value="1"/>
</dbReference>
<dbReference type="SUPFAM" id="SSF50475">
    <property type="entry name" value="FMN-binding split barrel"/>
    <property type="match status" value="1"/>
</dbReference>